<gene>
    <name evidence="1" type="ORF">FLT43_19075</name>
</gene>
<dbReference type="EMBL" id="CP041405">
    <property type="protein sequence ID" value="QDM47376.1"/>
    <property type="molecule type" value="Genomic_DNA"/>
</dbReference>
<name>A0AAP9J3L1_PANTH</name>
<dbReference type="InterPro" id="IPR038692">
    <property type="entry name" value="Cthe_2751_sf"/>
</dbReference>
<dbReference type="Proteomes" id="UP000315377">
    <property type="component" value="Chromosome"/>
</dbReference>
<organism evidence="1 2">
    <name type="scientific">Paenibacillus thiaminolyticus</name>
    <name type="common">Bacillus thiaminolyticus</name>
    <dbReference type="NCBI Taxonomy" id="49283"/>
    <lineage>
        <taxon>Bacteria</taxon>
        <taxon>Bacillati</taxon>
        <taxon>Bacillota</taxon>
        <taxon>Bacilli</taxon>
        <taxon>Bacillales</taxon>
        <taxon>Paenibacillaceae</taxon>
        <taxon>Paenibacillus</taxon>
    </lineage>
</organism>
<dbReference type="Gene3D" id="1.25.40.750">
    <property type="entry name" value="Domain of unknown function DUF5071"/>
    <property type="match status" value="1"/>
</dbReference>
<evidence type="ECO:0000313" key="1">
    <source>
        <dbReference type="EMBL" id="QDM47376.1"/>
    </source>
</evidence>
<evidence type="ECO:0000313" key="2">
    <source>
        <dbReference type="Proteomes" id="UP000315377"/>
    </source>
</evidence>
<proteinExistence type="predicted"/>
<dbReference type="AlphaFoldDB" id="A0AAP9J3L1"/>
<sequence>MRNANKARVPVNDIRLAEGGAVEAPFCYCSQDEDRWGSTEWTQDINWPIAQGIIDILLPLDKLLVPAVKEVAHSIPC</sequence>
<accession>A0AAP9J3L1</accession>
<reference evidence="1 2" key="1">
    <citation type="submission" date="2019-07" db="EMBL/GenBank/DDBJ databases">
        <title>Paenibacillus thiaminolyticus NRRL B-4156.</title>
        <authorList>
            <person name="Hehnly C."/>
            <person name="Zhang L."/>
        </authorList>
    </citation>
    <scope>NUCLEOTIDE SEQUENCE [LARGE SCALE GENOMIC DNA]</scope>
    <source>
        <strain evidence="1 2">NRRL B-4156</strain>
    </source>
</reference>
<protein>
    <submittedName>
        <fullName evidence="1">DUF5071 domain-containing protein</fullName>
    </submittedName>
</protein>